<dbReference type="PANTHER" id="PTHR46599">
    <property type="entry name" value="PIGGYBAC TRANSPOSABLE ELEMENT-DERIVED PROTEIN 4"/>
    <property type="match status" value="1"/>
</dbReference>
<protein>
    <submittedName>
        <fullName evidence="3">PiggyBac transposable element-derived protein 4-like</fullName>
    </submittedName>
</protein>
<name>A0ABM3K9W1_BACDO</name>
<evidence type="ECO:0000313" key="3">
    <source>
        <dbReference type="RefSeq" id="XP_049318255.1"/>
    </source>
</evidence>
<evidence type="ECO:0000313" key="2">
    <source>
        <dbReference type="Proteomes" id="UP001652620"/>
    </source>
</evidence>
<accession>A0ABM3K9W1</accession>
<gene>
    <name evidence="3" type="primary">LOC125780309</name>
</gene>
<dbReference type="RefSeq" id="XP_049318255.1">
    <property type="nucleotide sequence ID" value="XM_049462298.1"/>
</dbReference>
<dbReference type="Proteomes" id="UP001652620">
    <property type="component" value="Unplaced"/>
</dbReference>
<dbReference type="Pfam" id="PF13843">
    <property type="entry name" value="DDE_Tnp_1_7"/>
    <property type="match status" value="1"/>
</dbReference>
<dbReference type="GeneID" id="125780309"/>
<keyword evidence="2" id="KW-1185">Reference proteome</keyword>
<dbReference type="PANTHER" id="PTHR46599:SF6">
    <property type="entry name" value="DUAL SPECIFICITY PHOSPHATASE 26"/>
    <property type="match status" value="1"/>
</dbReference>
<feature type="domain" description="PiggyBac transposable element-derived protein" evidence="1">
    <location>
        <begin position="146"/>
        <end position="439"/>
    </location>
</feature>
<evidence type="ECO:0000259" key="1">
    <source>
        <dbReference type="Pfam" id="PF13843"/>
    </source>
</evidence>
<proteinExistence type="predicted"/>
<dbReference type="InterPro" id="IPR029526">
    <property type="entry name" value="PGBD"/>
</dbReference>
<organism evidence="2 3">
    <name type="scientific">Bactrocera dorsalis</name>
    <name type="common">Oriental fruit fly</name>
    <name type="synonym">Dacus dorsalis</name>
    <dbReference type="NCBI Taxonomy" id="27457"/>
    <lineage>
        <taxon>Eukaryota</taxon>
        <taxon>Metazoa</taxon>
        <taxon>Ecdysozoa</taxon>
        <taxon>Arthropoda</taxon>
        <taxon>Hexapoda</taxon>
        <taxon>Insecta</taxon>
        <taxon>Pterygota</taxon>
        <taxon>Neoptera</taxon>
        <taxon>Endopterygota</taxon>
        <taxon>Diptera</taxon>
        <taxon>Brachycera</taxon>
        <taxon>Muscomorpha</taxon>
        <taxon>Tephritoidea</taxon>
        <taxon>Tephritidae</taxon>
        <taxon>Bactrocera</taxon>
        <taxon>Bactrocera</taxon>
    </lineage>
</organism>
<reference evidence="3" key="1">
    <citation type="submission" date="2025-08" db="UniProtKB">
        <authorList>
            <consortium name="RefSeq"/>
        </authorList>
    </citation>
    <scope>IDENTIFICATION</scope>
    <source>
        <tissue evidence="3">Adult</tissue>
    </source>
</reference>
<sequence>MFTYEMAHLNEDEIREVLCAESVSDISDCDIDYNSENYETNESETDSEPEPLLTPSGSVDSLFIAKNKMVWSATPLPQHIGSAIENIISTQPGPTRFAVSRCHDIVSAFLLFFPPPIEKIVIENTNKYDRVKFDDKWGDIDDDILCRGKNEDVHGLFDSKFGRPIFRSIMSENHFHKITSALRFDDVLSRQQTRSSDKFAPIRDLWDRWQQFLPMFYNCHENVTVDEQLVAFRGRCSFRQFMPSKPAKYGLKFWLSVDSKSGYVWKIQPYLGKPRNAKPEKNQGERVALDLTDDLKGQNITADNFFSTFELVKKLHERKLTYVGTVRKKKTFIPPKLLTVKNLPLYKSTFAFNGIATLVSYISHKNRATILISTIHKKDKVDESGPKKKPEIVSYYNSTKGGVDTADQMIGSYTTKRQTNRWPNIVFANILDISALNAYIIFSEIDVSWTPACRNRRRPNFLRQLALSLAEPHMMKRTKLPQQQFSAQLLREIRTPSTAPVACSKNASSSGHRKRGICSCCKSKSDVKCSICSAFICKTNPKTFCSSCSTKKYRTN</sequence>